<dbReference type="CDD" id="cd00038">
    <property type="entry name" value="CAP_ED"/>
    <property type="match status" value="1"/>
</dbReference>
<proteinExistence type="predicted"/>
<dbReference type="Pfam" id="PF00027">
    <property type="entry name" value="cNMP_binding"/>
    <property type="match status" value="1"/>
</dbReference>
<dbReference type="InterPro" id="IPR018490">
    <property type="entry name" value="cNMP-bd_dom_sf"/>
</dbReference>
<feature type="domain" description="Cyclic nucleotide-binding" evidence="1">
    <location>
        <begin position="1"/>
        <end position="82"/>
    </location>
</feature>
<dbReference type="InterPro" id="IPR000595">
    <property type="entry name" value="cNMP-bd_dom"/>
</dbReference>
<dbReference type="KEGG" id="dvn:HQ394_03745"/>
<dbReference type="Gene3D" id="2.60.120.10">
    <property type="entry name" value="Jelly Rolls"/>
    <property type="match status" value="1"/>
</dbReference>
<evidence type="ECO:0000259" key="1">
    <source>
        <dbReference type="PROSITE" id="PS50042"/>
    </source>
</evidence>
<accession>A0A7H1MYV4</accession>
<sequence>MQLILDLCQGLPEESFAAGEVLIPEGGATGRLFILIEGEIEIRKGELPLHVTAEPGAVFGEISALLDIPHTATVKTLTPARLHVVGDAGTFLRTHQELAYGLSKLMAQRLHGMTSYLADLQRQFADHGSHLGMVHKVLSSLMQNHDDPFEPGSDRYPDPTI</sequence>
<dbReference type="InterPro" id="IPR014710">
    <property type="entry name" value="RmlC-like_jellyroll"/>
</dbReference>
<evidence type="ECO:0000313" key="2">
    <source>
        <dbReference type="EMBL" id="QNT68640.1"/>
    </source>
</evidence>
<dbReference type="PROSITE" id="PS50042">
    <property type="entry name" value="CNMP_BINDING_3"/>
    <property type="match status" value="1"/>
</dbReference>
<protein>
    <submittedName>
        <fullName evidence="2">Cyclic nucleotide-binding domain-containing protein</fullName>
    </submittedName>
</protein>
<reference evidence="2 3" key="1">
    <citation type="submission" date="2020-05" db="EMBL/GenBank/DDBJ databases">
        <title>Complete closed genome sequence of Defluviicoccus vanus.</title>
        <authorList>
            <person name="Bessarab I."/>
            <person name="Arumugam K."/>
            <person name="Maszenan A.M."/>
            <person name="Seviour R.J."/>
            <person name="Williams R.B."/>
        </authorList>
    </citation>
    <scope>NUCLEOTIDE SEQUENCE [LARGE SCALE GENOMIC DNA]</scope>
    <source>
        <strain evidence="2 3">Ben 114</strain>
    </source>
</reference>
<gene>
    <name evidence="2" type="ORF">HQ394_03745</name>
</gene>
<dbReference type="Proteomes" id="UP000516369">
    <property type="component" value="Chromosome"/>
</dbReference>
<evidence type="ECO:0000313" key="3">
    <source>
        <dbReference type="Proteomes" id="UP000516369"/>
    </source>
</evidence>
<dbReference type="AlphaFoldDB" id="A0A7H1MYV4"/>
<dbReference type="EMBL" id="CP053923">
    <property type="protein sequence ID" value="QNT68640.1"/>
    <property type="molecule type" value="Genomic_DNA"/>
</dbReference>
<dbReference type="RefSeq" id="WP_190262076.1">
    <property type="nucleotide sequence ID" value="NZ_CP053923.1"/>
</dbReference>
<dbReference type="SMART" id="SM00100">
    <property type="entry name" value="cNMP"/>
    <property type="match status" value="1"/>
</dbReference>
<keyword evidence="3" id="KW-1185">Reference proteome</keyword>
<dbReference type="SUPFAM" id="SSF51206">
    <property type="entry name" value="cAMP-binding domain-like"/>
    <property type="match status" value="1"/>
</dbReference>
<organism evidence="2 3">
    <name type="scientific">Defluviicoccus vanus</name>
    <dbReference type="NCBI Taxonomy" id="111831"/>
    <lineage>
        <taxon>Bacteria</taxon>
        <taxon>Pseudomonadati</taxon>
        <taxon>Pseudomonadota</taxon>
        <taxon>Alphaproteobacteria</taxon>
        <taxon>Rhodospirillales</taxon>
        <taxon>Rhodospirillaceae</taxon>
        <taxon>Defluviicoccus</taxon>
    </lineage>
</organism>
<name>A0A7H1MYV4_9PROT</name>